<dbReference type="PATRIC" id="fig|66851.6.peg.191"/>
<dbReference type="Proteomes" id="UP000077428">
    <property type="component" value="Unassembled WGS sequence"/>
</dbReference>
<name>A0A166C2U9_METOA</name>
<reference evidence="2" key="1">
    <citation type="journal article" date="2016" name="Genome Announc.">
        <title>Draft Genome Sequences of Methanobrevibacter curvatus DSM11111, Methanobrevibacter cuticularis DSM11139, Methanobrevibacter filiformis DSM11501, and Methanobrevibacter oralis DSM7256.</title>
        <authorList>
            <person name="Poehlein A."/>
            <person name="Seedorf H."/>
        </authorList>
    </citation>
    <scope>NUCLEOTIDE SEQUENCE [LARGE SCALE GENOMIC DNA]</scope>
    <source>
        <strain evidence="2">DSM 7256 / JCM 30027 / ZR</strain>
    </source>
</reference>
<dbReference type="EMBL" id="LWMU01000033">
    <property type="protein sequence ID" value="KZX14072.1"/>
    <property type="molecule type" value="Genomic_DNA"/>
</dbReference>
<protein>
    <submittedName>
        <fullName evidence="1">Uncharacterized protein</fullName>
    </submittedName>
</protein>
<evidence type="ECO:0000313" key="1">
    <source>
        <dbReference type="EMBL" id="KZX14072.1"/>
    </source>
</evidence>
<dbReference type="AlphaFoldDB" id="A0A166C2U9"/>
<keyword evidence="2" id="KW-1185">Reference proteome</keyword>
<sequence>MRVSIVIGMPSLFYDINDVDERRVNPIDNDIIPYDWDCKMVMIN</sequence>
<accession>A0A166C2U9</accession>
<dbReference type="STRING" id="66851.MBORA_01500"/>
<organism evidence="1 2">
    <name type="scientific">Methanobrevibacter oralis</name>
    <dbReference type="NCBI Taxonomy" id="66851"/>
    <lineage>
        <taxon>Archaea</taxon>
        <taxon>Methanobacteriati</taxon>
        <taxon>Methanobacteriota</taxon>
        <taxon>Methanomada group</taxon>
        <taxon>Methanobacteria</taxon>
        <taxon>Methanobacteriales</taxon>
        <taxon>Methanobacteriaceae</taxon>
        <taxon>Methanobrevibacter</taxon>
    </lineage>
</organism>
<evidence type="ECO:0000313" key="2">
    <source>
        <dbReference type="Proteomes" id="UP000077428"/>
    </source>
</evidence>
<comment type="caution">
    <text evidence="1">The sequence shown here is derived from an EMBL/GenBank/DDBJ whole genome shotgun (WGS) entry which is preliminary data.</text>
</comment>
<gene>
    <name evidence="1" type="ORF">MBORA_01500</name>
</gene>
<proteinExistence type="predicted"/>